<evidence type="ECO:0000259" key="2">
    <source>
        <dbReference type="Pfam" id="PF00144"/>
    </source>
</evidence>
<keyword evidence="1" id="KW-0732">Signal</keyword>
<dbReference type="STRING" id="573321.SAMN04488505_104259"/>
<evidence type="ECO:0000313" key="3">
    <source>
        <dbReference type="EMBL" id="SEM39231.1"/>
    </source>
</evidence>
<dbReference type="RefSeq" id="WP_089915002.1">
    <property type="nucleotide sequence ID" value="NZ_FOBB01000004.1"/>
</dbReference>
<name>A0A1H7XZV0_9BACT</name>
<dbReference type="PANTHER" id="PTHR43283:SF3">
    <property type="entry name" value="BETA-LACTAMASE FAMILY PROTEIN (AFU_ORTHOLOGUE AFUA_5G07500)"/>
    <property type="match status" value="1"/>
</dbReference>
<proteinExistence type="predicted"/>
<protein>
    <submittedName>
        <fullName evidence="3">CubicO group peptidase, beta-lactamase class C family</fullName>
    </submittedName>
</protein>
<keyword evidence="4" id="KW-1185">Reference proteome</keyword>
<dbReference type="Proteomes" id="UP000198984">
    <property type="component" value="Unassembled WGS sequence"/>
</dbReference>
<dbReference type="AlphaFoldDB" id="A0A1H7XZV0"/>
<dbReference type="InterPro" id="IPR001466">
    <property type="entry name" value="Beta-lactam-related"/>
</dbReference>
<dbReference type="InterPro" id="IPR050789">
    <property type="entry name" value="Diverse_Enzym_Activities"/>
</dbReference>
<dbReference type="EMBL" id="FOBB01000004">
    <property type="protein sequence ID" value="SEM39231.1"/>
    <property type="molecule type" value="Genomic_DNA"/>
</dbReference>
<dbReference type="Gene3D" id="3.40.710.10">
    <property type="entry name" value="DD-peptidase/beta-lactamase superfamily"/>
    <property type="match status" value="1"/>
</dbReference>
<feature type="chain" id="PRO_5011497246" evidence="1">
    <location>
        <begin position="21"/>
        <end position="424"/>
    </location>
</feature>
<evidence type="ECO:0000256" key="1">
    <source>
        <dbReference type="SAM" id="SignalP"/>
    </source>
</evidence>
<feature type="domain" description="Beta-lactamase-related" evidence="2">
    <location>
        <begin position="51"/>
        <end position="404"/>
    </location>
</feature>
<reference evidence="3 4" key="1">
    <citation type="submission" date="2016-10" db="EMBL/GenBank/DDBJ databases">
        <authorList>
            <person name="de Groot N.N."/>
        </authorList>
    </citation>
    <scope>NUCLEOTIDE SEQUENCE [LARGE SCALE GENOMIC DNA]</scope>
    <source>
        <strain evidence="3 4">DSM 21039</strain>
    </source>
</reference>
<gene>
    <name evidence="3" type="ORF">SAMN04488505_104259</name>
</gene>
<dbReference type="Pfam" id="PF00144">
    <property type="entry name" value="Beta-lactamase"/>
    <property type="match status" value="1"/>
</dbReference>
<sequence>MKKRLLLLAACGWLTLLSFAQSHPRKFITAANAHAAGFSADRLKRIDSFLQATVSKGLAPNAVTFIARNGQIVHYKAFGYSNLERHKLLHKDAIFRIASQTKLITTIALMMLYEEGKFFLDDPLSKYIPEFKDAKVLVSYNREKSTYETRPAVAPPTIRNLLSHTAGIPYEHPLDSLLFGGRLPGLNSLNNDKLEDVVKKIARRPLLHDPGAQFTYGMSIDVAGRLVEIFSGMSLSDFFQQRIFKPLGMEDSYFYLPPAKANRLVELYALPSLDSALKLSDNLSNRTFATSGVQTLYLGGAGLVGTIADYAKVCQLILNGGTFNGVRLLSRKTVDLMTRNQIGNNLVWDRNDKFGLGLQIITADTHYGDQASPGSLTWGGAYCSEYTIDPKENLILLVYTNVLPYAYYGEFVRKFRILTYQAID</sequence>
<dbReference type="OrthoDB" id="1522765at2"/>
<accession>A0A1H7XZV0</accession>
<feature type="signal peptide" evidence="1">
    <location>
        <begin position="1"/>
        <end position="20"/>
    </location>
</feature>
<evidence type="ECO:0000313" key="4">
    <source>
        <dbReference type="Proteomes" id="UP000198984"/>
    </source>
</evidence>
<dbReference type="SUPFAM" id="SSF56601">
    <property type="entry name" value="beta-lactamase/transpeptidase-like"/>
    <property type="match status" value="1"/>
</dbReference>
<organism evidence="3 4">
    <name type="scientific">Chitinophaga rupis</name>
    <dbReference type="NCBI Taxonomy" id="573321"/>
    <lineage>
        <taxon>Bacteria</taxon>
        <taxon>Pseudomonadati</taxon>
        <taxon>Bacteroidota</taxon>
        <taxon>Chitinophagia</taxon>
        <taxon>Chitinophagales</taxon>
        <taxon>Chitinophagaceae</taxon>
        <taxon>Chitinophaga</taxon>
    </lineage>
</organism>
<dbReference type="PANTHER" id="PTHR43283">
    <property type="entry name" value="BETA-LACTAMASE-RELATED"/>
    <property type="match status" value="1"/>
</dbReference>
<dbReference type="InterPro" id="IPR012338">
    <property type="entry name" value="Beta-lactam/transpept-like"/>
</dbReference>